<keyword evidence="6 7" id="KW-0472">Membrane</keyword>
<comment type="subcellular location">
    <subcellularLocation>
        <location evidence="1">Cell membrane</location>
        <topology evidence="1">Multi-pass membrane protein</topology>
    </subcellularLocation>
</comment>
<evidence type="ECO:0000256" key="5">
    <source>
        <dbReference type="ARBA" id="ARBA00022989"/>
    </source>
</evidence>
<dbReference type="InterPro" id="IPR000515">
    <property type="entry name" value="MetI-like"/>
</dbReference>
<evidence type="ECO:0000256" key="3">
    <source>
        <dbReference type="ARBA" id="ARBA00022475"/>
    </source>
</evidence>
<dbReference type="CDD" id="cd06261">
    <property type="entry name" value="TM_PBP2"/>
    <property type="match status" value="1"/>
</dbReference>
<reference evidence="9" key="1">
    <citation type="submission" date="2018-05" db="EMBL/GenBank/DDBJ databases">
        <authorList>
            <person name="Lanie J.A."/>
            <person name="Ng W.-L."/>
            <person name="Kazmierczak K.M."/>
            <person name="Andrzejewski T.M."/>
            <person name="Davidsen T.M."/>
            <person name="Wayne K.J."/>
            <person name="Tettelin H."/>
            <person name="Glass J.I."/>
            <person name="Rusch D."/>
            <person name="Podicherti R."/>
            <person name="Tsui H.-C.T."/>
            <person name="Winkler M.E."/>
        </authorList>
    </citation>
    <scope>NUCLEOTIDE SEQUENCE</scope>
</reference>
<dbReference type="EMBL" id="UINC01056912">
    <property type="protein sequence ID" value="SVB77505.1"/>
    <property type="molecule type" value="Genomic_DNA"/>
</dbReference>
<dbReference type="InterPro" id="IPR035906">
    <property type="entry name" value="MetI-like_sf"/>
</dbReference>
<name>A0A382GRQ9_9ZZZZ</name>
<evidence type="ECO:0000256" key="6">
    <source>
        <dbReference type="ARBA" id="ARBA00023136"/>
    </source>
</evidence>
<organism evidence="9">
    <name type="scientific">marine metagenome</name>
    <dbReference type="NCBI Taxonomy" id="408172"/>
    <lineage>
        <taxon>unclassified sequences</taxon>
        <taxon>metagenomes</taxon>
        <taxon>ecological metagenomes</taxon>
    </lineage>
</organism>
<feature type="non-terminal residue" evidence="9">
    <location>
        <position position="181"/>
    </location>
</feature>
<feature type="transmembrane region" description="Helical" evidence="7">
    <location>
        <begin position="69"/>
        <end position="91"/>
    </location>
</feature>
<gene>
    <name evidence="9" type="ORF">METZ01_LOCUS230359</name>
</gene>
<evidence type="ECO:0000256" key="4">
    <source>
        <dbReference type="ARBA" id="ARBA00022692"/>
    </source>
</evidence>
<protein>
    <recommendedName>
        <fullName evidence="8">ABC transmembrane type-1 domain-containing protein</fullName>
    </recommendedName>
</protein>
<evidence type="ECO:0000313" key="9">
    <source>
        <dbReference type="EMBL" id="SVB77505.1"/>
    </source>
</evidence>
<dbReference type="Pfam" id="PF00528">
    <property type="entry name" value="BPD_transp_1"/>
    <property type="match status" value="1"/>
</dbReference>
<keyword evidence="3" id="KW-1003">Cell membrane</keyword>
<sequence length="181" mass="19679">MAVDIDLLPTPGRVLESLREIMRSGIFFGQLGDSMVRIGLGFSLALTLGIITGVLMGSRDFWNKFFQDLIVLGLSLPGLVYALLSVMIFGIGLTAPVAAITVASLPFIAVNVREGVRSIDKDLLDMCRVYKIDRARLIRQIIIPTLIPFIMAASRIGFTVAWKVAVLTEVFGASTGIGYQM</sequence>
<dbReference type="PANTHER" id="PTHR30151">
    <property type="entry name" value="ALKANE SULFONATE ABC TRANSPORTER-RELATED, MEMBRANE SUBUNIT"/>
    <property type="match status" value="1"/>
</dbReference>
<evidence type="ECO:0000256" key="7">
    <source>
        <dbReference type="SAM" id="Phobius"/>
    </source>
</evidence>
<dbReference type="GO" id="GO:0055085">
    <property type="term" value="P:transmembrane transport"/>
    <property type="evidence" value="ECO:0007669"/>
    <property type="project" value="InterPro"/>
</dbReference>
<dbReference type="SUPFAM" id="SSF161098">
    <property type="entry name" value="MetI-like"/>
    <property type="match status" value="1"/>
</dbReference>
<keyword evidence="5 7" id="KW-1133">Transmembrane helix</keyword>
<dbReference type="Gene3D" id="1.10.3720.10">
    <property type="entry name" value="MetI-like"/>
    <property type="match status" value="1"/>
</dbReference>
<evidence type="ECO:0000259" key="8">
    <source>
        <dbReference type="PROSITE" id="PS50928"/>
    </source>
</evidence>
<dbReference type="PROSITE" id="PS50928">
    <property type="entry name" value="ABC_TM1"/>
    <property type="match status" value="1"/>
</dbReference>
<feature type="transmembrane region" description="Helical" evidence="7">
    <location>
        <begin position="137"/>
        <end position="154"/>
    </location>
</feature>
<dbReference type="GO" id="GO:0005886">
    <property type="term" value="C:plasma membrane"/>
    <property type="evidence" value="ECO:0007669"/>
    <property type="project" value="UniProtKB-SubCell"/>
</dbReference>
<keyword evidence="4 7" id="KW-0812">Transmembrane</keyword>
<proteinExistence type="predicted"/>
<feature type="transmembrane region" description="Helical" evidence="7">
    <location>
        <begin position="38"/>
        <end position="57"/>
    </location>
</feature>
<feature type="transmembrane region" description="Helical" evidence="7">
    <location>
        <begin position="97"/>
        <end position="116"/>
    </location>
</feature>
<keyword evidence="2" id="KW-0813">Transport</keyword>
<dbReference type="AlphaFoldDB" id="A0A382GRQ9"/>
<accession>A0A382GRQ9</accession>
<evidence type="ECO:0000256" key="1">
    <source>
        <dbReference type="ARBA" id="ARBA00004651"/>
    </source>
</evidence>
<evidence type="ECO:0000256" key="2">
    <source>
        <dbReference type="ARBA" id="ARBA00022448"/>
    </source>
</evidence>
<feature type="domain" description="ABC transmembrane type-1" evidence="8">
    <location>
        <begin position="31"/>
        <end position="181"/>
    </location>
</feature>
<dbReference type="PANTHER" id="PTHR30151:SF38">
    <property type="entry name" value="ALIPHATIC SULFONATES TRANSPORT PERMEASE PROTEIN SSUC-RELATED"/>
    <property type="match status" value="1"/>
</dbReference>